<dbReference type="STRING" id="1137138.A0A067NFB8"/>
<protein>
    <recommendedName>
        <fullName evidence="5">NAD(P)-binding protein</fullName>
    </recommendedName>
</protein>
<dbReference type="PANTHER" id="PTHR24321">
    <property type="entry name" value="DEHYDROGENASES, SHORT CHAIN"/>
    <property type="match status" value="1"/>
</dbReference>
<dbReference type="AlphaFoldDB" id="A0A067NFB8"/>
<dbReference type="GO" id="GO:0016491">
    <property type="term" value="F:oxidoreductase activity"/>
    <property type="evidence" value="ECO:0007669"/>
    <property type="project" value="UniProtKB-KW"/>
</dbReference>
<reference evidence="4" key="1">
    <citation type="journal article" date="2014" name="Proc. Natl. Acad. Sci. U.S.A.">
        <title>Extensive sampling of basidiomycete genomes demonstrates inadequacy of the white-rot/brown-rot paradigm for wood decay fungi.</title>
        <authorList>
            <person name="Riley R."/>
            <person name="Salamov A.A."/>
            <person name="Brown D.W."/>
            <person name="Nagy L.G."/>
            <person name="Floudas D."/>
            <person name="Held B.W."/>
            <person name="Levasseur A."/>
            <person name="Lombard V."/>
            <person name="Morin E."/>
            <person name="Otillar R."/>
            <person name="Lindquist E.A."/>
            <person name="Sun H."/>
            <person name="LaButti K.M."/>
            <person name="Schmutz J."/>
            <person name="Jabbour D."/>
            <person name="Luo H."/>
            <person name="Baker S.E."/>
            <person name="Pisabarro A.G."/>
            <person name="Walton J.D."/>
            <person name="Blanchette R.A."/>
            <person name="Henrissat B."/>
            <person name="Martin F."/>
            <person name="Cullen D."/>
            <person name="Hibbett D.S."/>
            <person name="Grigoriev I.V."/>
        </authorList>
    </citation>
    <scope>NUCLEOTIDE SEQUENCE [LARGE SCALE GENOMIC DNA]</scope>
    <source>
        <strain evidence="4">PC15</strain>
    </source>
</reference>
<dbReference type="VEuPathDB" id="FungiDB:PLEOSDRAFT_1051027"/>
<keyword evidence="2" id="KW-0560">Oxidoreductase</keyword>
<comment type="similarity">
    <text evidence="1">Belongs to the short-chain dehydrogenases/reductases (SDR) family.</text>
</comment>
<evidence type="ECO:0000313" key="4">
    <source>
        <dbReference type="Proteomes" id="UP000027073"/>
    </source>
</evidence>
<dbReference type="Proteomes" id="UP000027073">
    <property type="component" value="Unassembled WGS sequence"/>
</dbReference>
<dbReference type="InterPro" id="IPR002347">
    <property type="entry name" value="SDR_fam"/>
</dbReference>
<sequence length="285" mass="30448">MPADVDAATTPAGPPRRVAIITGAARGIGQSIAARLVTDSLSVIVNDIASKSSELEAVVKQLNEQAISASSGDASNIVAHSVIGDVSKEEDVENMINQAVQVFGRLDVMVANAGIAGPNSTIMDAKVEEWEALLSVNLRGVLLCYKHAARQMVKQNIQHGRIIGMFYEPTFFLLTLTLRLDRCLLDGWTTRFVHTPVCSMELSEYNITVNAYAPGVIETDLSTTKYDEELGGACALVKKIYGVPNAKVAPPDVVASIVSYLVKPEAYFITGQIVSVDGGLIGPMQ</sequence>
<dbReference type="Gene3D" id="3.40.50.720">
    <property type="entry name" value="NAD(P)-binding Rossmann-like Domain"/>
    <property type="match status" value="2"/>
</dbReference>
<evidence type="ECO:0000256" key="2">
    <source>
        <dbReference type="ARBA" id="ARBA00023002"/>
    </source>
</evidence>
<dbReference type="HOGENOM" id="CLU_010194_1_0_1"/>
<dbReference type="OrthoDB" id="498125at2759"/>
<dbReference type="EMBL" id="KL198014">
    <property type="protein sequence ID" value="KDQ22456.1"/>
    <property type="molecule type" value="Genomic_DNA"/>
</dbReference>
<evidence type="ECO:0000256" key="1">
    <source>
        <dbReference type="ARBA" id="ARBA00006484"/>
    </source>
</evidence>
<dbReference type="FunCoup" id="A0A067NFB8">
    <property type="interactions" value="23"/>
</dbReference>
<evidence type="ECO:0008006" key="5">
    <source>
        <dbReference type="Google" id="ProtNLM"/>
    </source>
</evidence>
<accession>A0A067NFB8</accession>
<evidence type="ECO:0000313" key="3">
    <source>
        <dbReference type="EMBL" id="KDQ22456.1"/>
    </source>
</evidence>
<dbReference type="InParanoid" id="A0A067NFB8"/>
<gene>
    <name evidence="3" type="ORF">PLEOSDRAFT_1051027</name>
</gene>
<name>A0A067NFB8_PLEO1</name>
<dbReference type="InterPro" id="IPR036291">
    <property type="entry name" value="NAD(P)-bd_dom_sf"/>
</dbReference>
<dbReference type="Pfam" id="PF13561">
    <property type="entry name" value="adh_short_C2"/>
    <property type="match status" value="1"/>
</dbReference>
<dbReference type="Pfam" id="PF00106">
    <property type="entry name" value="adh_short"/>
    <property type="match status" value="1"/>
</dbReference>
<proteinExistence type="inferred from homology"/>
<organism evidence="3 4">
    <name type="scientific">Pleurotus ostreatus (strain PC15)</name>
    <name type="common">Oyster mushroom</name>
    <dbReference type="NCBI Taxonomy" id="1137138"/>
    <lineage>
        <taxon>Eukaryota</taxon>
        <taxon>Fungi</taxon>
        <taxon>Dikarya</taxon>
        <taxon>Basidiomycota</taxon>
        <taxon>Agaricomycotina</taxon>
        <taxon>Agaricomycetes</taxon>
        <taxon>Agaricomycetidae</taxon>
        <taxon>Agaricales</taxon>
        <taxon>Pleurotineae</taxon>
        <taxon>Pleurotaceae</taxon>
        <taxon>Pleurotus</taxon>
    </lineage>
</organism>
<dbReference type="PANTHER" id="PTHR24321:SF8">
    <property type="entry name" value="ESTRADIOL 17-BETA-DEHYDROGENASE 8-RELATED"/>
    <property type="match status" value="1"/>
</dbReference>
<dbReference type="PRINTS" id="PR00081">
    <property type="entry name" value="GDHRDH"/>
</dbReference>
<dbReference type="SUPFAM" id="SSF51735">
    <property type="entry name" value="NAD(P)-binding Rossmann-fold domains"/>
    <property type="match status" value="1"/>
</dbReference>